<evidence type="ECO:0000259" key="6">
    <source>
        <dbReference type="Pfam" id="PF23024"/>
    </source>
</evidence>
<evidence type="ECO:0000256" key="1">
    <source>
        <dbReference type="ARBA" id="ARBA00006432"/>
    </source>
</evidence>
<dbReference type="GO" id="GO:0004467">
    <property type="term" value="F:long-chain fatty acid-CoA ligase activity"/>
    <property type="evidence" value="ECO:0007669"/>
    <property type="project" value="UniProtKB-EC"/>
</dbReference>
<name>K9XUF5_STAC7</name>
<dbReference type="InterPro" id="IPR025110">
    <property type="entry name" value="AMP-bd_C"/>
</dbReference>
<dbReference type="SUPFAM" id="SSF56801">
    <property type="entry name" value="Acetyl-CoA synthetase-like"/>
    <property type="match status" value="1"/>
</dbReference>
<dbReference type="Gene3D" id="3.30.300.30">
    <property type="match status" value="1"/>
</dbReference>
<dbReference type="PANTHER" id="PTHR22754">
    <property type="entry name" value="DISCO-INTERACTING PROTEIN 2 DIP2 -RELATED"/>
    <property type="match status" value="1"/>
</dbReference>
<dbReference type="KEGG" id="scs:Sta7437_2162"/>
<dbReference type="InterPro" id="IPR042099">
    <property type="entry name" value="ANL_N_sf"/>
</dbReference>
<dbReference type="STRING" id="111780.Sta7437_2162"/>
<dbReference type="InterPro" id="IPR045851">
    <property type="entry name" value="AMP-bd_C_sf"/>
</dbReference>
<dbReference type="EMBL" id="CP003653">
    <property type="protein sequence ID" value="AFZ35711.1"/>
    <property type="molecule type" value="Genomic_DNA"/>
</dbReference>
<dbReference type="PATRIC" id="fig|111780.3.peg.2253"/>
<dbReference type="EC" id="6.2.1.3" evidence="7"/>
<sequence>MTNHSNLVDLLNYRALDRPNQIAYRFLKDSKTESALLTYAELDCQAKAIAAKLQSLVPAGSRALLVYSYDAGLEFIAAFFGCLYAEVIAVTTTPPRHGKEIAKLQQRAIASGATIVLTTKDFLTLFESQLEHTGFNCLATDDLTNDLAQDWMQPKINEDTLAFLQYTSGSTGIPKGVMVTHGNILCNEEMIKQAFQHTKDTVVVGWLPMYHDMGLIGNVLQPVYLGTESILMSPIALSQQPLNWLKAITQYQATTSGGPNFAYDLLCLRATEEQLAELDLSSWQVAFSGAEPVRAETIERFSSIFAACGFRSKAFYPCYGMAETTLFVSGGLQTAPPQIKYVDGIALAQNRVMEVTPEQSGVRAIVGCGKNWLDTEIIIVNPESLTKCSDKQVGEIWVSGSGIGKGYWEQPEETQQTFQAYLATGEGPFLRTGDLGFFQDGELYITGRLKEVMIFWGRYCYPQHVERTVQESHPAFRLNCGAAFAVETGTAEKLVIVQEIERSYLRNLNAEELVNTICQAVGKEHEVEVSAIALIKTGSIPKTSSGKIQRRLCQTMFLKSSLNTVAVWQPEVIAKTVTEMVDF</sequence>
<keyword evidence="3" id="KW-0276">Fatty acid metabolism</keyword>
<comment type="similarity">
    <text evidence="1">Belongs to the ATP-dependent AMP-binding enzyme family.</text>
</comment>
<dbReference type="InterPro" id="IPR000873">
    <property type="entry name" value="AMP-dep_synth/lig_dom"/>
</dbReference>
<keyword evidence="4" id="KW-0443">Lipid metabolism</keyword>
<dbReference type="Proteomes" id="UP000010473">
    <property type="component" value="Chromosome"/>
</dbReference>
<dbReference type="OrthoDB" id="428071at2"/>
<dbReference type="CDD" id="cd05931">
    <property type="entry name" value="FAAL"/>
    <property type="match status" value="1"/>
</dbReference>
<dbReference type="HOGENOM" id="CLU_000022_23_7_3"/>
<dbReference type="InterPro" id="IPR020845">
    <property type="entry name" value="AMP-binding_CS"/>
</dbReference>
<evidence type="ECO:0000256" key="2">
    <source>
        <dbReference type="ARBA" id="ARBA00022598"/>
    </source>
</evidence>
<dbReference type="InterPro" id="IPR040097">
    <property type="entry name" value="FAAL/FAAC"/>
</dbReference>
<evidence type="ECO:0000313" key="8">
    <source>
        <dbReference type="Proteomes" id="UP000010473"/>
    </source>
</evidence>
<dbReference type="GO" id="GO:0071766">
    <property type="term" value="P:Actinobacterium-type cell wall biogenesis"/>
    <property type="evidence" value="ECO:0007669"/>
    <property type="project" value="UniProtKB-ARBA"/>
</dbReference>
<protein>
    <submittedName>
        <fullName evidence="7">Long-chain-fatty-acid--CoA ligase</fullName>
        <ecNumber evidence="7">6.2.1.3</ecNumber>
    </submittedName>
</protein>
<dbReference type="GO" id="GO:0070566">
    <property type="term" value="F:adenylyltransferase activity"/>
    <property type="evidence" value="ECO:0007669"/>
    <property type="project" value="TreeGrafter"/>
</dbReference>
<dbReference type="Gene3D" id="3.40.50.12780">
    <property type="entry name" value="N-terminal domain of ligase-like"/>
    <property type="match status" value="1"/>
</dbReference>
<accession>K9XUF5</accession>
<gene>
    <name evidence="7" type="ordered locus">Sta7437_2162</name>
</gene>
<reference evidence="8" key="1">
    <citation type="journal article" date="2013" name="Proc. Natl. Acad. Sci. U.S.A.">
        <title>Improving the coverage of the cyanobacterial phylum using diversity-driven genome sequencing.</title>
        <authorList>
            <person name="Shih P.M."/>
            <person name="Wu D."/>
            <person name="Latifi A."/>
            <person name="Axen S.D."/>
            <person name="Fewer D.P."/>
            <person name="Talla E."/>
            <person name="Calteau A."/>
            <person name="Cai F."/>
            <person name="Tandeau de Marsac N."/>
            <person name="Rippka R."/>
            <person name="Herdman M."/>
            <person name="Sivonen K."/>
            <person name="Coursin T."/>
            <person name="Laurent T."/>
            <person name="Goodwin L."/>
            <person name="Nolan M."/>
            <person name="Davenport K.W."/>
            <person name="Han C.S."/>
            <person name="Rubin E.M."/>
            <person name="Eisen J.A."/>
            <person name="Woyke T."/>
            <person name="Gugger M."/>
            <person name="Kerfeld C.A."/>
        </authorList>
    </citation>
    <scope>NUCLEOTIDE SEQUENCE [LARGE SCALE GENOMIC DNA]</scope>
    <source>
        <strain evidence="8">ATCC 29371 / PCC 7437</strain>
    </source>
</reference>
<feature type="domain" description="AMP-dependent synthetase/ligase" evidence="5">
    <location>
        <begin position="15"/>
        <end position="408"/>
    </location>
</feature>
<dbReference type="GO" id="GO:0006633">
    <property type="term" value="P:fatty acid biosynthetic process"/>
    <property type="evidence" value="ECO:0007669"/>
    <property type="project" value="TreeGrafter"/>
</dbReference>
<proteinExistence type="inferred from homology"/>
<evidence type="ECO:0000313" key="7">
    <source>
        <dbReference type="EMBL" id="AFZ35711.1"/>
    </source>
</evidence>
<dbReference type="PANTHER" id="PTHR22754:SF32">
    <property type="entry name" value="DISCO-INTERACTING PROTEIN 2"/>
    <property type="match status" value="1"/>
</dbReference>
<dbReference type="AlphaFoldDB" id="K9XUF5"/>
<dbReference type="Pfam" id="PF23024">
    <property type="entry name" value="AMP-dom_DIP2-like"/>
    <property type="match status" value="1"/>
</dbReference>
<organism evidence="7 8">
    <name type="scientific">Stanieria cyanosphaera (strain ATCC 29371 / PCC 7437)</name>
    <dbReference type="NCBI Taxonomy" id="111780"/>
    <lineage>
        <taxon>Bacteria</taxon>
        <taxon>Bacillati</taxon>
        <taxon>Cyanobacteriota</taxon>
        <taxon>Cyanophyceae</taxon>
        <taxon>Pleurocapsales</taxon>
        <taxon>Dermocarpellaceae</taxon>
        <taxon>Stanieria</taxon>
    </lineage>
</organism>
<keyword evidence="2 7" id="KW-0436">Ligase</keyword>
<evidence type="ECO:0000259" key="5">
    <source>
        <dbReference type="Pfam" id="PF00501"/>
    </source>
</evidence>
<feature type="domain" description="AMP-binding enzyme C-terminal" evidence="6">
    <location>
        <begin position="454"/>
        <end position="565"/>
    </location>
</feature>
<keyword evidence="8" id="KW-1185">Reference proteome</keyword>
<dbReference type="eggNOG" id="COG0318">
    <property type="taxonomic scope" value="Bacteria"/>
</dbReference>
<evidence type="ECO:0000256" key="3">
    <source>
        <dbReference type="ARBA" id="ARBA00022832"/>
    </source>
</evidence>
<dbReference type="PROSITE" id="PS00455">
    <property type="entry name" value="AMP_BINDING"/>
    <property type="match status" value="1"/>
</dbReference>
<dbReference type="GO" id="GO:0005886">
    <property type="term" value="C:plasma membrane"/>
    <property type="evidence" value="ECO:0007669"/>
    <property type="project" value="TreeGrafter"/>
</dbReference>
<dbReference type="FunFam" id="3.40.50.12780:FF:000013">
    <property type="entry name" value="Long-chain-fatty-acid--AMP ligase FadD32"/>
    <property type="match status" value="1"/>
</dbReference>
<evidence type="ECO:0000256" key="4">
    <source>
        <dbReference type="ARBA" id="ARBA00023098"/>
    </source>
</evidence>
<dbReference type="Pfam" id="PF00501">
    <property type="entry name" value="AMP-binding"/>
    <property type="match status" value="1"/>
</dbReference>
<dbReference type="RefSeq" id="WP_015193379.1">
    <property type="nucleotide sequence ID" value="NC_019748.1"/>
</dbReference>